<dbReference type="AlphaFoldDB" id="A0A6J7DST0"/>
<dbReference type="EMBL" id="CAFBLQ010000087">
    <property type="protein sequence ID" value="CAB4874022.1"/>
    <property type="molecule type" value="Genomic_DNA"/>
</dbReference>
<dbReference type="InterPro" id="IPR052513">
    <property type="entry name" value="Thioester_dehydratase-like"/>
</dbReference>
<reference evidence="3" key="1">
    <citation type="submission" date="2020-05" db="EMBL/GenBank/DDBJ databases">
        <authorList>
            <person name="Chiriac C."/>
            <person name="Salcher M."/>
            <person name="Ghai R."/>
            <person name="Kavagutti S V."/>
        </authorList>
    </citation>
    <scope>NUCLEOTIDE SEQUENCE</scope>
</reference>
<dbReference type="InterPro" id="IPR002878">
    <property type="entry name" value="ChsH2_C"/>
</dbReference>
<gene>
    <name evidence="3" type="ORF">UFOPK3423_00900</name>
</gene>
<organism evidence="3">
    <name type="scientific">freshwater metagenome</name>
    <dbReference type="NCBI Taxonomy" id="449393"/>
    <lineage>
        <taxon>unclassified sequences</taxon>
        <taxon>metagenomes</taxon>
        <taxon>ecological metagenomes</taxon>
    </lineage>
</organism>
<dbReference type="InterPro" id="IPR012340">
    <property type="entry name" value="NA-bd_OB-fold"/>
</dbReference>
<sequence length="127" mass="13032">MSAPDTSLSPDPRPQIEEGPSGAQVSGSLCGACGYAVALERPRCPVCHADRLEPRRFGPGGTVWSSTVVRIPVAGRTPPYTLAYVNLDENGPRILAHVIGSDAAPAVGARVRLTGVGADGDAEVEAA</sequence>
<feature type="domain" description="ChsH2 C-terminal OB-fold" evidence="2">
    <location>
        <begin position="58"/>
        <end position="114"/>
    </location>
</feature>
<evidence type="ECO:0000256" key="1">
    <source>
        <dbReference type="SAM" id="MobiDB-lite"/>
    </source>
</evidence>
<proteinExistence type="predicted"/>
<dbReference type="PANTHER" id="PTHR34075:SF5">
    <property type="entry name" value="BLR3430 PROTEIN"/>
    <property type="match status" value="1"/>
</dbReference>
<dbReference type="Pfam" id="PF01796">
    <property type="entry name" value="OB_ChsH2_C"/>
    <property type="match status" value="1"/>
</dbReference>
<accession>A0A6J7DST0</accession>
<evidence type="ECO:0000313" key="3">
    <source>
        <dbReference type="EMBL" id="CAB4874022.1"/>
    </source>
</evidence>
<feature type="region of interest" description="Disordered" evidence="1">
    <location>
        <begin position="1"/>
        <end position="27"/>
    </location>
</feature>
<dbReference type="PANTHER" id="PTHR34075">
    <property type="entry name" value="BLR3430 PROTEIN"/>
    <property type="match status" value="1"/>
</dbReference>
<protein>
    <submittedName>
        <fullName evidence="3">Unannotated protein</fullName>
    </submittedName>
</protein>
<dbReference type="SUPFAM" id="SSF50249">
    <property type="entry name" value="Nucleic acid-binding proteins"/>
    <property type="match status" value="1"/>
</dbReference>
<name>A0A6J7DST0_9ZZZZ</name>
<evidence type="ECO:0000259" key="2">
    <source>
        <dbReference type="Pfam" id="PF01796"/>
    </source>
</evidence>